<feature type="compositionally biased region" description="Low complexity" evidence="2">
    <location>
        <begin position="531"/>
        <end position="551"/>
    </location>
</feature>
<dbReference type="PANTHER" id="PTHR17611:SF3">
    <property type="entry name" value="DNA SEGMENT, CHR 5, ERATO DOI 579, EXPRESSED"/>
    <property type="match status" value="1"/>
</dbReference>
<dbReference type="Pfam" id="PF15376">
    <property type="entry name" value="DUF4603"/>
    <property type="match status" value="2"/>
</dbReference>
<dbReference type="Proteomes" id="UP000092461">
    <property type="component" value="Unassembled WGS sequence"/>
</dbReference>
<evidence type="ECO:0000256" key="2">
    <source>
        <dbReference type="SAM" id="MobiDB-lite"/>
    </source>
</evidence>
<evidence type="ECO:0000256" key="1">
    <source>
        <dbReference type="SAM" id="Coils"/>
    </source>
</evidence>
<feature type="region of interest" description="Disordered" evidence="2">
    <location>
        <begin position="506"/>
        <end position="551"/>
    </location>
</feature>
<dbReference type="VEuPathDB" id="VectorBase:LLOJ008737"/>
<evidence type="ECO:0000313" key="3">
    <source>
        <dbReference type="EnsemblMetazoa" id="LLOJ008737-PA"/>
    </source>
</evidence>
<feature type="compositionally biased region" description="Basic residues" evidence="2">
    <location>
        <begin position="518"/>
        <end position="527"/>
    </location>
</feature>
<reference evidence="3" key="1">
    <citation type="submission" date="2020-05" db="UniProtKB">
        <authorList>
            <consortium name="EnsemblMetazoa"/>
        </authorList>
    </citation>
    <scope>IDENTIFICATION</scope>
    <source>
        <strain evidence="3">Jacobina</strain>
    </source>
</reference>
<dbReference type="EMBL" id="AJWK01029684">
    <property type="status" value="NOT_ANNOTATED_CDS"/>
    <property type="molecule type" value="Genomic_DNA"/>
</dbReference>
<accession>A0A1B0CUV2</accession>
<evidence type="ECO:0000313" key="4">
    <source>
        <dbReference type="Proteomes" id="UP000092461"/>
    </source>
</evidence>
<dbReference type="EMBL" id="AJWK01029685">
    <property type="status" value="NOT_ANNOTATED_CDS"/>
    <property type="molecule type" value="Genomic_DNA"/>
</dbReference>
<keyword evidence="4" id="KW-1185">Reference proteome</keyword>
<name>A0A1B0CUV2_LUTLO</name>
<dbReference type="EMBL" id="AJWK01029683">
    <property type="status" value="NOT_ANNOTATED_CDS"/>
    <property type="molecule type" value="Genomic_DNA"/>
</dbReference>
<dbReference type="PANTHER" id="PTHR17611">
    <property type="entry name" value="DNA SEGMENT, CHR 5, ERATO DOI 579, EXPRESSED"/>
    <property type="match status" value="1"/>
</dbReference>
<dbReference type="VEuPathDB" id="VectorBase:LLONM1_000181"/>
<sequence>MSRDTWFEGGTHCGGCYQLTTICHILCQYHPSGRHQRTPSQHHTDSVEWQFGKITTRMKYPQLVSARAVNAISDWLISRLEDLGVDAPVVYSRLLLSLLHTPLQVNALDLAEIPQLKGWFARKNRRLTPSDAEALKKFAAVESLMEVAESDQQKSNVEDLVNELCKRLREIENNSSDYEESVEMEAKTINESTTKAEDPTKRYYRAFPALSNRPFGEEGGAAETSSALSSALTWPNEMGCGGIGGEEDSVGVQQGGAVCDDGDGGVTSRANNNGGVAAAAGVKRKTKRRRNNGMKYPQLVSARAVNAISDWLISRLEDLGVDAPVVYSRLLLSLLHTPLQVNALDLAEIPQLKGWFARKNRRLTPSDAEALKKFAAVESLMEVAESDQQKSNVEDLVNELCKRLREIENNSSDYEESVEMEAKTINESTTKAEDPTKRYYRAFPALSNRPFGEEGGAAETSSALSSALTWPNEMGCGGIGGEEDSVGVQQGGAVCDDGDGGVTSRANNNGGVAAAAGVKRKTKRRRNNGLSKGKSSSFTRRTSTGGNTTTKTSLWDTDFSGNWEMGHDMIRDFIIKQNNRNRSISESDASKFVKIMQAPDMTGGKGGGVVHHHKAACTDEAFKLPLGVTVNEEQTMLIKNMLQSAKSGGMRKEGLVNFVANEEDEEEEEEEDVEETFLPERGDMSPFFASFDTNTLLFGNNMIRDEGYATPDTLTSTSEVESTSAVPPRRLYEREVSNESLNICPQEPQQQQQVVMPGKGDDDKIAKFEAKFNKSVEALWGHDFWHKYYGNYYTDNAGGGTPKRESAAPKGGASYDGEFTATSTESKPIVFNESGWPTKNPSLTDMMAANKDSTTDLHAIWAAPEPPAQPSCSQLFNGRTVDSTWAPKNFDRSQGETLAKFAPDANVMGYPLSDFIGLSKWSDQPFVGCDEEIRRDNLYDECKSLPITSSYASNYAQSFTGKSEALHDDGDEGRVTLINHSKDSHFTVVRKSNHASGGGYGQKFKGFMTGNAAAAAAAAASNDTENLLTSDRTHFRPIKQTFVDGFIFDIPCTPDNIRYERTDTGSMYF</sequence>
<organism evidence="3 4">
    <name type="scientific">Lutzomyia longipalpis</name>
    <name type="common">Sand fly</name>
    <dbReference type="NCBI Taxonomy" id="7200"/>
    <lineage>
        <taxon>Eukaryota</taxon>
        <taxon>Metazoa</taxon>
        <taxon>Ecdysozoa</taxon>
        <taxon>Arthropoda</taxon>
        <taxon>Hexapoda</taxon>
        <taxon>Insecta</taxon>
        <taxon>Pterygota</taxon>
        <taxon>Neoptera</taxon>
        <taxon>Endopterygota</taxon>
        <taxon>Diptera</taxon>
        <taxon>Nematocera</taxon>
        <taxon>Psychodoidea</taxon>
        <taxon>Psychodidae</taxon>
        <taxon>Lutzomyia</taxon>
        <taxon>Lutzomyia</taxon>
    </lineage>
</organism>
<dbReference type="EnsemblMetazoa" id="LLOJ008737-RA">
    <property type="protein sequence ID" value="LLOJ008737-PA"/>
    <property type="gene ID" value="LLOJ008737"/>
</dbReference>
<dbReference type="VEuPathDB" id="VectorBase:LLONM1_004159"/>
<feature type="coiled-coil region" evidence="1">
    <location>
        <begin position="154"/>
        <end position="181"/>
    </location>
</feature>
<feature type="region of interest" description="Disordered" evidence="2">
    <location>
        <begin position="796"/>
        <end position="819"/>
    </location>
</feature>
<proteinExistence type="predicted"/>
<dbReference type="AlphaFoldDB" id="A0A1B0CUV2"/>
<feature type="compositionally biased region" description="Low complexity" evidence="2">
    <location>
        <begin position="506"/>
        <end position="517"/>
    </location>
</feature>
<dbReference type="InterPro" id="IPR027871">
    <property type="entry name" value="DUF4603"/>
</dbReference>
<feature type="coiled-coil region" evidence="1">
    <location>
        <begin position="390"/>
        <end position="417"/>
    </location>
</feature>
<protein>
    <submittedName>
        <fullName evidence="3">Uncharacterized protein</fullName>
    </submittedName>
</protein>
<keyword evidence="1" id="KW-0175">Coiled coil</keyword>
<dbReference type="EMBL" id="AJWK01029686">
    <property type="status" value="NOT_ANNOTATED_CDS"/>
    <property type="molecule type" value="Genomic_DNA"/>
</dbReference>